<dbReference type="AlphaFoldDB" id="A0A6A4IIL5"/>
<dbReference type="OrthoDB" id="3057283at2759"/>
<dbReference type="InterPro" id="IPR032675">
    <property type="entry name" value="LRR_dom_sf"/>
</dbReference>
<gene>
    <name evidence="1" type="ORF">BT96DRAFT_624547</name>
</gene>
<protein>
    <submittedName>
        <fullName evidence="1">Uncharacterized protein</fullName>
    </submittedName>
</protein>
<evidence type="ECO:0000313" key="1">
    <source>
        <dbReference type="EMBL" id="KAE9408847.1"/>
    </source>
</evidence>
<sequence>MTHHSRADLERQCQSHKTDQSLLSPFLEIPNEIVYVIFELACADNFLQDYPWPLSSEPPIKLTLPVIAYLPTLAISAVCTRWRSLALASPILWSQIRVESASRKDKVSDTQSGFISTLKLYLKRSVDTPLSIGLRTQGRVYVHGASPPLNLLLQHTCRWKSFSYFGDNELKKCIGSSLSFPILQNLTVHGPHSVITSENLDSFANAPNLDSVATSAILKAVEESSVNWQQVTSMDIWVAEGEDLDVLHRFPALTILKLRSSWSRFEPSTPLAKLHSLTFIDWTDSDDRDNKLLENMFIAFTIPALAELVIYPDNNGSISSLMWASDAFHGFISRSSCTLTTLSLSSVAISDSDLISALRILPSLTSFSIKGLENLDGGSPITSHFMSSMHSSSAIPLLPRLRCLSIISHDTSFDDTAFVSMVSSRWISDRSLGIDCLRSLVLRFSDRWVEEEVYKPLWDLDRMGMRVIITDIDYKGQFEDVLWSSRNGLDRT</sequence>
<evidence type="ECO:0000313" key="2">
    <source>
        <dbReference type="Proteomes" id="UP000799118"/>
    </source>
</evidence>
<dbReference type="Proteomes" id="UP000799118">
    <property type="component" value="Unassembled WGS sequence"/>
</dbReference>
<keyword evidence="2" id="KW-1185">Reference proteome</keyword>
<dbReference type="SUPFAM" id="SSF52047">
    <property type="entry name" value="RNI-like"/>
    <property type="match status" value="1"/>
</dbReference>
<reference evidence="1" key="1">
    <citation type="journal article" date="2019" name="Environ. Microbiol.">
        <title>Fungal ecological strategies reflected in gene transcription - a case study of two litter decomposers.</title>
        <authorList>
            <person name="Barbi F."/>
            <person name="Kohler A."/>
            <person name="Barry K."/>
            <person name="Baskaran P."/>
            <person name="Daum C."/>
            <person name="Fauchery L."/>
            <person name="Ihrmark K."/>
            <person name="Kuo A."/>
            <person name="LaButti K."/>
            <person name="Lipzen A."/>
            <person name="Morin E."/>
            <person name="Grigoriev I.V."/>
            <person name="Henrissat B."/>
            <person name="Lindahl B."/>
            <person name="Martin F."/>
        </authorList>
    </citation>
    <scope>NUCLEOTIDE SEQUENCE</scope>
    <source>
        <strain evidence="1">JB14</strain>
    </source>
</reference>
<accession>A0A6A4IIL5</accession>
<dbReference type="EMBL" id="ML769389">
    <property type="protein sequence ID" value="KAE9408847.1"/>
    <property type="molecule type" value="Genomic_DNA"/>
</dbReference>
<organism evidence="1 2">
    <name type="scientific">Gymnopus androsaceus JB14</name>
    <dbReference type="NCBI Taxonomy" id="1447944"/>
    <lineage>
        <taxon>Eukaryota</taxon>
        <taxon>Fungi</taxon>
        <taxon>Dikarya</taxon>
        <taxon>Basidiomycota</taxon>
        <taxon>Agaricomycotina</taxon>
        <taxon>Agaricomycetes</taxon>
        <taxon>Agaricomycetidae</taxon>
        <taxon>Agaricales</taxon>
        <taxon>Marasmiineae</taxon>
        <taxon>Omphalotaceae</taxon>
        <taxon>Gymnopus</taxon>
    </lineage>
</organism>
<proteinExistence type="predicted"/>
<dbReference type="Gene3D" id="3.80.10.10">
    <property type="entry name" value="Ribonuclease Inhibitor"/>
    <property type="match status" value="1"/>
</dbReference>
<name>A0A6A4IIL5_9AGAR</name>